<dbReference type="AlphaFoldDB" id="A0A955I0Z5"/>
<accession>A0A955I0Z5</accession>
<reference evidence="1" key="1">
    <citation type="submission" date="2020-04" db="EMBL/GenBank/DDBJ databases">
        <authorList>
            <person name="Zhang T."/>
        </authorList>
    </citation>
    <scope>NUCLEOTIDE SEQUENCE</scope>
    <source>
        <strain evidence="1">HKST-UBA17</strain>
    </source>
</reference>
<sequence length="355" mass="41373">MCGSRQKYNSTSTDTIEQILYLDYDTWIIHGYSKRSIPITTVVKPVNRSLYEIFENFSEYKFFSDPQIDLKAMNQKIEDELDLTKSMVFGHMSDQKDPTFEVISITPNTFRDISNANKEAERIGMIDQWRSAYSKNNYEHLKNGYGLAGYMTFKSLRPSERSKNFSVDGKYRTKRISKEFYSKLLTKQLEEQIKIKNYIKDDVYTRMNTKWIQTARVLSGLGFQGAGVSTYNHKVVLTVLAERFQRCLTINEIWEVRAGQISEDGSIDYDPLNHLVEYYCTKHEGQLLVDKDLQPIVIDQENKFMNVLIVAQKDLQRYRQKVQMFTGNLHRESPMSIRNSQTILQPGFLKPSSLS</sequence>
<reference evidence="1" key="2">
    <citation type="journal article" date="2021" name="Microbiome">
        <title>Successional dynamics and alternative stable states in a saline activated sludge microbial community over 9 years.</title>
        <authorList>
            <person name="Wang Y."/>
            <person name="Ye J."/>
            <person name="Ju F."/>
            <person name="Liu L."/>
            <person name="Boyd J.A."/>
            <person name="Deng Y."/>
            <person name="Parks D.H."/>
            <person name="Jiang X."/>
            <person name="Yin X."/>
            <person name="Woodcroft B.J."/>
            <person name="Tyson G.W."/>
            <person name="Hugenholtz P."/>
            <person name="Polz M.F."/>
            <person name="Zhang T."/>
        </authorList>
    </citation>
    <scope>NUCLEOTIDE SEQUENCE</scope>
    <source>
        <strain evidence="1">HKST-UBA17</strain>
    </source>
</reference>
<evidence type="ECO:0000313" key="1">
    <source>
        <dbReference type="EMBL" id="MCA9377050.1"/>
    </source>
</evidence>
<gene>
    <name evidence="1" type="ORF">KC685_03970</name>
</gene>
<name>A0A955I0Z5_9BACT</name>
<protein>
    <submittedName>
        <fullName evidence="1">Uncharacterized protein</fullName>
    </submittedName>
</protein>
<organism evidence="1 2">
    <name type="scientific">Candidatus Dojkabacteria bacterium</name>
    <dbReference type="NCBI Taxonomy" id="2099670"/>
    <lineage>
        <taxon>Bacteria</taxon>
        <taxon>Candidatus Dojkabacteria</taxon>
    </lineage>
</organism>
<proteinExistence type="predicted"/>
<dbReference type="EMBL" id="JAGQLN010000015">
    <property type="protein sequence ID" value="MCA9377050.1"/>
    <property type="molecule type" value="Genomic_DNA"/>
</dbReference>
<comment type="caution">
    <text evidence="1">The sequence shown here is derived from an EMBL/GenBank/DDBJ whole genome shotgun (WGS) entry which is preliminary data.</text>
</comment>
<dbReference type="Proteomes" id="UP000741282">
    <property type="component" value="Unassembled WGS sequence"/>
</dbReference>
<evidence type="ECO:0000313" key="2">
    <source>
        <dbReference type="Proteomes" id="UP000741282"/>
    </source>
</evidence>